<keyword evidence="1" id="KW-0456">Lyase</keyword>
<dbReference type="PATRIC" id="fig|1674920.3.peg.3979"/>
<sequence length="148" mass="16106">MNDSALGSIPINDIQLGMTVRYSQTITDADIKAYAGISGDHNPVHVDSDYANSSRFGKRIAHGLMSAGFFSALFGTKLPGPGCVYVAQSLNFKRPVYIDDTVTATITVTKVELNTNRVFFDTVCTVRGKEVITGCAEIYIPKEKPRPQ</sequence>
<dbReference type="GO" id="GO:0006633">
    <property type="term" value="P:fatty acid biosynthetic process"/>
    <property type="evidence" value="ECO:0007669"/>
    <property type="project" value="TreeGrafter"/>
</dbReference>
<dbReference type="FunFam" id="3.10.129.10:FF:000042">
    <property type="entry name" value="MaoC domain protein dehydratase"/>
    <property type="match status" value="1"/>
</dbReference>
<proteinExistence type="predicted"/>
<dbReference type="STRING" id="1674920.ACR52_26720"/>
<keyword evidence="4" id="KW-1185">Reference proteome</keyword>
<dbReference type="InterPro" id="IPR029069">
    <property type="entry name" value="HotDog_dom_sf"/>
</dbReference>
<evidence type="ECO:0000313" key="3">
    <source>
        <dbReference type="EMBL" id="KMT52519.1"/>
    </source>
</evidence>
<dbReference type="Pfam" id="PF01575">
    <property type="entry name" value="MaoC_dehydratas"/>
    <property type="match status" value="1"/>
</dbReference>
<dbReference type="CDD" id="cd03449">
    <property type="entry name" value="R_hydratase"/>
    <property type="match status" value="1"/>
</dbReference>
<dbReference type="PANTHER" id="PTHR43437">
    <property type="entry name" value="HYDROXYACYL-THIOESTER DEHYDRATASE TYPE 2, MITOCHONDRIAL-RELATED"/>
    <property type="match status" value="1"/>
</dbReference>
<dbReference type="InterPro" id="IPR050965">
    <property type="entry name" value="UPF0336/Enoyl-CoA_hydratase"/>
</dbReference>
<accession>A0A0J8FUZ7</accession>
<evidence type="ECO:0000259" key="2">
    <source>
        <dbReference type="Pfam" id="PF01575"/>
    </source>
</evidence>
<name>A0A0J8FUZ7_9PSED</name>
<evidence type="ECO:0000313" key="4">
    <source>
        <dbReference type="Proteomes" id="UP000037551"/>
    </source>
</evidence>
<reference evidence="3 4" key="1">
    <citation type="submission" date="2015-06" db="EMBL/GenBank/DDBJ databases">
        <title>Draft genome sequence of an Antarctic Pseudomonas sp. strain KG01 with full potential for biotechnological applications.</title>
        <authorList>
            <person name="Pavlov M.S."/>
            <person name="Lira F."/>
            <person name="Martinez J.L."/>
            <person name="Marshall S.H."/>
        </authorList>
    </citation>
    <scope>NUCLEOTIDE SEQUENCE [LARGE SCALE GENOMIC DNA]</scope>
    <source>
        <strain evidence="3 4">KG01</strain>
    </source>
</reference>
<dbReference type="RefSeq" id="WP_048731093.1">
    <property type="nucleotide sequence ID" value="NZ_LFMW01000025.1"/>
</dbReference>
<dbReference type="PANTHER" id="PTHR43437:SF3">
    <property type="entry name" value="HYDROXYACYL-THIOESTER DEHYDRATASE TYPE 2, MITOCHONDRIAL"/>
    <property type="match status" value="1"/>
</dbReference>
<dbReference type="InterPro" id="IPR002539">
    <property type="entry name" value="MaoC-like_dom"/>
</dbReference>
<dbReference type="AlphaFoldDB" id="A0A0J8FUZ7"/>
<gene>
    <name evidence="3" type="ORF">ACR52_26720</name>
</gene>
<dbReference type="GO" id="GO:0019171">
    <property type="term" value="F:(3R)-hydroxyacyl-[acyl-carrier-protein] dehydratase activity"/>
    <property type="evidence" value="ECO:0007669"/>
    <property type="project" value="TreeGrafter"/>
</dbReference>
<dbReference type="EMBL" id="LFMW01000025">
    <property type="protein sequence ID" value="KMT52519.1"/>
    <property type="molecule type" value="Genomic_DNA"/>
</dbReference>
<feature type="domain" description="MaoC-like" evidence="2">
    <location>
        <begin position="20"/>
        <end position="131"/>
    </location>
</feature>
<protein>
    <submittedName>
        <fullName evidence="3">Acyl dehydratase</fullName>
    </submittedName>
</protein>
<dbReference type="Proteomes" id="UP000037551">
    <property type="component" value="Unassembled WGS sequence"/>
</dbReference>
<comment type="caution">
    <text evidence="3">The sequence shown here is derived from an EMBL/GenBank/DDBJ whole genome shotgun (WGS) entry which is preliminary data.</text>
</comment>
<dbReference type="OrthoDB" id="5358891at2"/>
<organism evidence="3 4">
    <name type="scientific">Pseudomonas fildesensis</name>
    <dbReference type="NCBI Taxonomy" id="1674920"/>
    <lineage>
        <taxon>Bacteria</taxon>
        <taxon>Pseudomonadati</taxon>
        <taxon>Pseudomonadota</taxon>
        <taxon>Gammaproteobacteria</taxon>
        <taxon>Pseudomonadales</taxon>
        <taxon>Pseudomonadaceae</taxon>
        <taxon>Pseudomonas</taxon>
    </lineage>
</organism>
<evidence type="ECO:0000256" key="1">
    <source>
        <dbReference type="ARBA" id="ARBA00023239"/>
    </source>
</evidence>
<dbReference type="Gene3D" id="3.10.129.10">
    <property type="entry name" value="Hotdog Thioesterase"/>
    <property type="match status" value="1"/>
</dbReference>
<dbReference type="SUPFAM" id="SSF54637">
    <property type="entry name" value="Thioesterase/thiol ester dehydrase-isomerase"/>
    <property type="match status" value="1"/>
</dbReference>